<evidence type="ECO:0000256" key="1">
    <source>
        <dbReference type="SAM" id="Phobius"/>
    </source>
</evidence>
<accession>A0A1F7X4N2</accession>
<organism evidence="3 4">
    <name type="scientific">Candidatus Woesebacteria bacterium RBG_13_46_13</name>
    <dbReference type="NCBI Taxonomy" id="1802479"/>
    <lineage>
        <taxon>Bacteria</taxon>
        <taxon>Candidatus Woeseibacteriota</taxon>
    </lineage>
</organism>
<dbReference type="AlphaFoldDB" id="A0A1F7X4N2"/>
<sequence length="81" mass="8277">MKKLLLAAILTLGLFKAAPVYAEETCVEVQVYGGGVGVVCGAKTHEPVPAGLAGISLQVIGGGLLLTSGAILALSRKFLRR</sequence>
<dbReference type="STRING" id="1802479.A2Y68_01235"/>
<proteinExistence type="predicted"/>
<reference evidence="3 4" key="1">
    <citation type="journal article" date="2016" name="Nat. Commun.">
        <title>Thousands of microbial genomes shed light on interconnected biogeochemical processes in an aquifer system.</title>
        <authorList>
            <person name="Anantharaman K."/>
            <person name="Brown C.T."/>
            <person name="Hug L.A."/>
            <person name="Sharon I."/>
            <person name="Castelle C.J."/>
            <person name="Probst A.J."/>
            <person name="Thomas B.C."/>
            <person name="Singh A."/>
            <person name="Wilkins M.J."/>
            <person name="Karaoz U."/>
            <person name="Brodie E.L."/>
            <person name="Williams K.H."/>
            <person name="Hubbard S.S."/>
            <person name="Banfield J.F."/>
        </authorList>
    </citation>
    <scope>NUCLEOTIDE SEQUENCE [LARGE SCALE GENOMIC DNA]</scope>
</reference>
<protein>
    <recommendedName>
        <fullName evidence="5">Gram-positive cocci surface proteins LPxTG domain-containing protein</fullName>
    </recommendedName>
</protein>
<evidence type="ECO:0000313" key="4">
    <source>
        <dbReference type="Proteomes" id="UP000176778"/>
    </source>
</evidence>
<keyword evidence="2" id="KW-0732">Signal</keyword>
<dbReference type="Proteomes" id="UP000176778">
    <property type="component" value="Unassembled WGS sequence"/>
</dbReference>
<name>A0A1F7X4N2_9BACT</name>
<evidence type="ECO:0000313" key="3">
    <source>
        <dbReference type="EMBL" id="OGM10060.1"/>
    </source>
</evidence>
<keyword evidence="1" id="KW-0472">Membrane</keyword>
<dbReference type="EMBL" id="MGFR01000001">
    <property type="protein sequence ID" value="OGM10060.1"/>
    <property type="molecule type" value="Genomic_DNA"/>
</dbReference>
<evidence type="ECO:0008006" key="5">
    <source>
        <dbReference type="Google" id="ProtNLM"/>
    </source>
</evidence>
<keyword evidence="1" id="KW-1133">Transmembrane helix</keyword>
<feature type="signal peptide" evidence="2">
    <location>
        <begin position="1"/>
        <end position="22"/>
    </location>
</feature>
<evidence type="ECO:0000256" key="2">
    <source>
        <dbReference type="SAM" id="SignalP"/>
    </source>
</evidence>
<keyword evidence="1" id="KW-0812">Transmembrane</keyword>
<feature type="chain" id="PRO_5009533703" description="Gram-positive cocci surface proteins LPxTG domain-containing protein" evidence="2">
    <location>
        <begin position="23"/>
        <end position="81"/>
    </location>
</feature>
<feature type="transmembrane region" description="Helical" evidence="1">
    <location>
        <begin position="55"/>
        <end position="74"/>
    </location>
</feature>
<comment type="caution">
    <text evidence="3">The sequence shown here is derived from an EMBL/GenBank/DDBJ whole genome shotgun (WGS) entry which is preliminary data.</text>
</comment>
<gene>
    <name evidence="3" type="ORF">A2Y68_01235</name>
</gene>